<gene>
    <name evidence="2" type="ORF">ACFPTN_08125</name>
</gene>
<feature type="signal peptide" evidence="1">
    <location>
        <begin position="1"/>
        <end position="16"/>
    </location>
</feature>
<feature type="chain" id="PRO_5047461430" evidence="1">
    <location>
        <begin position="17"/>
        <end position="236"/>
    </location>
</feature>
<reference evidence="3" key="1">
    <citation type="journal article" date="2019" name="Int. J. Syst. Evol. Microbiol.">
        <title>The Global Catalogue of Microorganisms (GCM) 10K type strain sequencing project: providing services to taxonomists for standard genome sequencing and annotation.</title>
        <authorList>
            <consortium name="The Broad Institute Genomics Platform"/>
            <consortium name="The Broad Institute Genome Sequencing Center for Infectious Disease"/>
            <person name="Wu L."/>
            <person name="Ma J."/>
        </authorList>
    </citation>
    <scope>NUCLEOTIDE SEQUENCE [LARGE SCALE GENOMIC DNA]</scope>
    <source>
        <strain evidence="3">SHR3</strain>
    </source>
</reference>
<keyword evidence="1" id="KW-0732">Signal</keyword>
<sequence>MSARRALLAVSGILLAATAAVVARQAPLPPAPAVTATGIGPLRLGSDLRAAASQALPLDPAAAQVGPGCDMREQVAISVRGAGIELAVMAMAGSDGRIEEVVALPRGLDIAAAAADAGACRLQGARFAERFRGALGAPQGESHLRKPVSDEFVLHFPGGAAALARWFPGGASCDLALVFGPLRADPHPGLGARAGQADQKAIFTPAWNDRPMPGTAVPQRGTDPIGMALIVVPWPT</sequence>
<dbReference type="RefSeq" id="WP_157748465.1">
    <property type="nucleotide sequence ID" value="NZ_JBHSOG010000030.1"/>
</dbReference>
<evidence type="ECO:0000313" key="3">
    <source>
        <dbReference type="Proteomes" id="UP001595974"/>
    </source>
</evidence>
<protein>
    <submittedName>
        <fullName evidence="2">Uncharacterized protein</fullName>
    </submittedName>
</protein>
<proteinExistence type="predicted"/>
<accession>A0ABW1AQ40</accession>
<dbReference type="EMBL" id="JBHSOG010000030">
    <property type="protein sequence ID" value="MFC5769340.1"/>
    <property type="molecule type" value="Genomic_DNA"/>
</dbReference>
<dbReference type="PROSITE" id="PS51318">
    <property type="entry name" value="TAT"/>
    <property type="match status" value="1"/>
</dbReference>
<organism evidence="2 3">
    <name type="scientific">Thauera sinica</name>
    <dbReference type="NCBI Taxonomy" id="2665146"/>
    <lineage>
        <taxon>Bacteria</taxon>
        <taxon>Pseudomonadati</taxon>
        <taxon>Pseudomonadota</taxon>
        <taxon>Betaproteobacteria</taxon>
        <taxon>Rhodocyclales</taxon>
        <taxon>Zoogloeaceae</taxon>
        <taxon>Thauera</taxon>
    </lineage>
</organism>
<dbReference type="Proteomes" id="UP001595974">
    <property type="component" value="Unassembled WGS sequence"/>
</dbReference>
<comment type="caution">
    <text evidence="2">The sequence shown here is derived from an EMBL/GenBank/DDBJ whole genome shotgun (WGS) entry which is preliminary data.</text>
</comment>
<name>A0ABW1AQ40_9RHOO</name>
<keyword evidence="3" id="KW-1185">Reference proteome</keyword>
<evidence type="ECO:0000313" key="2">
    <source>
        <dbReference type="EMBL" id="MFC5769340.1"/>
    </source>
</evidence>
<dbReference type="InterPro" id="IPR006311">
    <property type="entry name" value="TAT_signal"/>
</dbReference>
<evidence type="ECO:0000256" key="1">
    <source>
        <dbReference type="SAM" id="SignalP"/>
    </source>
</evidence>